<organism evidence="2 5">
    <name type="scientific">Streptococcus suis</name>
    <dbReference type="NCBI Taxonomy" id="1307"/>
    <lineage>
        <taxon>Bacteria</taxon>
        <taxon>Bacillati</taxon>
        <taxon>Bacillota</taxon>
        <taxon>Bacilli</taxon>
        <taxon>Lactobacillales</taxon>
        <taxon>Streptococcaceae</taxon>
        <taxon>Streptococcus</taxon>
    </lineage>
</organism>
<feature type="transmembrane region" description="Helical" evidence="1">
    <location>
        <begin position="7"/>
        <end position="25"/>
    </location>
</feature>
<dbReference type="AlphaFoldDB" id="A0A0Z8FRX5"/>
<dbReference type="Pfam" id="PF07006">
    <property type="entry name" value="DUF1310"/>
    <property type="match status" value="1"/>
</dbReference>
<evidence type="ECO:0000313" key="2">
    <source>
        <dbReference type="EMBL" id="CYU85449.1"/>
    </source>
</evidence>
<gene>
    <name evidence="2" type="ORF">ERS132410_01234</name>
    <name evidence="3" type="ORF">ERS132521_01930</name>
</gene>
<name>A0A0Z8FRX5_STRSU</name>
<sequence length="129" mass="14333">MKKVVKILVGVIIAIALGIGGIGYMQHKEHEKMVAIATSEEARAVYEKHMKANDPKALTTDGIIKTYEIDTETLEYNPMGGLMVRIYFNNATDLDFHFGLIKNEDGSYESYGYTVSPKLSKILKGEGDE</sequence>
<dbReference type="RefSeq" id="WP_044680102.1">
    <property type="nucleotide sequence ID" value="NZ_CECY01000008.1"/>
</dbReference>
<dbReference type="EMBL" id="FIGO01000006">
    <property type="protein sequence ID" value="CYU85449.1"/>
    <property type="molecule type" value="Genomic_DNA"/>
</dbReference>
<keyword evidence="1" id="KW-0812">Transmembrane</keyword>
<evidence type="ECO:0000313" key="5">
    <source>
        <dbReference type="Proteomes" id="UP000073485"/>
    </source>
</evidence>
<protein>
    <submittedName>
        <fullName evidence="2">Membrane protein</fullName>
    </submittedName>
</protein>
<dbReference type="Proteomes" id="UP000073485">
    <property type="component" value="Unassembled WGS sequence"/>
</dbReference>
<accession>A0A0Z8FRX5</accession>
<reference evidence="4 5" key="1">
    <citation type="submission" date="2016-02" db="EMBL/GenBank/DDBJ databases">
        <authorList>
            <consortium name="Pathogen Informatics"/>
        </authorList>
    </citation>
    <scope>NUCLEOTIDE SEQUENCE [LARGE SCALE GENOMIC DNA]</scope>
    <source>
        <strain evidence="2 5">LSS48</strain>
        <strain evidence="3 4">SS975</strain>
    </source>
</reference>
<evidence type="ECO:0000256" key="1">
    <source>
        <dbReference type="SAM" id="Phobius"/>
    </source>
</evidence>
<dbReference type="EMBL" id="FILL01000021">
    <property type="protein sequence ID" value="CYX82874.1"/>
    <property type="molecule type" value="Genomic_DNA"/>
</dbReference>
<proteinExistence type="predicted"/>
<evidence type="ECO:0000313" key="3">
    <source>
        <dbReference type="EMBL" id="CYX82874.1"/>
    </source>
</evidence>
<keyword evidence="1" id="KW-1133">Transmembrane helix</keyword>
<dbReference type="InterPro" id="IPR010738">
    <property type="entry name" value="DUF1310"/>
</dbReference>
<dbReference type="Proteomes" id="UP000072353">
    <property type="component" value="Unassembled WGS sequence"/>
</dbReference>
<evidence type="ECO:0000313" key="4">
    <source>
        <dbReference type="Proteomes" id="UP000072353"/>
    </source>
</evidence>
<keyword evidence="1" id="KW-0472">Membrane</keyword>